<comment type="caution">
    <text evidence="2">The sequence shown here is derived from an EMBL/GenBank/DDBJ whole genome shotgun (WGS) entry which is preliminary data.</text>
</comment>
<feature type="region of interest" description="Disordered" evidence="1">
    <location>
        <begin position="1"/>
        <end position="47"/>
    </location>
</feature>
<feature type="non-terminal residue" evidence="2">
    <location>
        <position position="335"/>
    </location>
</feature>
<organism evidence="2 3">
    <name type="scientific">Frankliniella fusca</name>
    <dbReference type="NCBI Taxonomy" id="407009"/>
    <lineage>
        <taxon>Eukaryota</taxon>
        <taxon>Metazoa</taxon>
        <taxon>Ecdysozoa</taxon>
        <taxon>Arthropoda</taxon>
        <taxon>Hexapoda</taxon>
        <taxon>Insecta</taxon>
        <taxon>Pterygota</taxon>
        <taxon>Neoptera</taxon>
        <taxon>Paraneoptera</taxon>
        <taxon>Thysanoptera</taxon>
        <taxon>Terebrantia</taxon>
        <taxon>Thripoidea</taxon>
        <taxon>Thripidae</taxon>
        <taxon>Frankliniella</taxon>
    </lineage>
</organism>
<protein>
    <submittedName>
        <fullName evidence="2">Intraflagellar transport protein 172-like protein</fullName>
    </submittedName>
</protein>
<name>A0AAE1LMP1_9NEOP</name>
<sequence length="335" mass="37699">TAEQNATQGHGTSQAAEQNATQRPGTSQAAEQSSTRNRETSCSSTKSSLCRESSTLPEYDVKKILELLQVDANNKLKNAIKALFKNGHVVRRQRQVIVRALTSHLHFKIVSDPRDVTPLMEEGLARSFVLNFPEHKCEESQGSTSWAHFYAPPGTGFIQNCSRPIMRNHRQRKTRKGDEENVPPAPPHDIEDKILLLAGKVPGRAEKDAILTGMDETYRYREDARKNGTDITTLVQKFPHILSYDGIVLGEEFRRICPGANNFVLEFAKIERQILLLPIGGDLELDDIQHNLVKALLMICRQLPRDVRQKGDPKNIVWGKIEDVIVTVKVMHIVE</sequence>
<proteinExistence type="predicted"/>
<evidence type="ECO:0000313" key="3">
    <source>
        <dbReference type="Proteomes" id="UP001219518"/>
    </source>
</evidence>
<accession>A0AAE1LMP1</accession>
<reference evidence="2" key="2">
    <citation type="journal article" date="2023" name="BMC Genomics">
        <title>Pest status, molecular evolution, and epigenetic factors derived from the genome assembly of Frankliniella fusca, a thysanopteran phytovirus vector.</title>
        <authorList>
            <person name="Catto M.A."/>
            <person name="Labadie P.E."/>
            <person name="Jacobson A.L."/>
            <person name="Kennedy G.G."/>
            <person name="Srinivasan R."/>
            <person name="Hunt B.G."/>
        </authorList>
    </citation>
    <scope>NUCLEOTIDE SEQUENCE</scope>
    <source>
        <strain evidence="2">PL_HMW_Pooled</strain>
    </source>
</reference>
<dbReference type="EMBL" id="JAHWGI010001169">
    <property type="protein sequence ID" value="KAK3924229.1"/>
    <property type="molecule type" value="Genomic_DNA"/>
</dbReference>
<reference evidence="2" key="1">
    <citation type="submission" date="2021-07" db="EMBL/GenBank/DDBJ databases">
        <authorList>
            <person name="Catto M.A."/>
            <person name="Jacobson A."/>
            <person name="Kennedy G."/>
            <person name="Labadie P."/>
            <person name="Hunt B.G."/>
            <person name="Srinivasan R."/>
        </authorList>
    </citation>
    <scope>NUCLEOTIDE SEQUENCE</scope>
    <source>
        <strain evidence="2">PL_HMW_Pooled</strain>
        <tissue evidence="2">Head</tissue>
    </source>
</reference>
<feature type="region of interest" description="Disordered" evidence="1">
    <location>
        <begin position="169"/>
        <end position="189"/>
    </location>
</feature>
<dbReference type="Proteomes" id="UP001219518">
    <property type="component" value="Unassembled WGS sequence"/>
</dbReference>
<dbReference type="AlphaFoldDB" id="A0AAE1LMP1"/>
<evidence type="ECO:0000313" key="2">
    <source>
        <dbReference type="EMBL" id="KAK3924229.1"/>
    </source>
</evidence>
<gene>
    <name evidence="2" type="ORF">KUF71_002500</name>
</gene>
<evidence type="ECO:0000256" key="1">
    <source>
        <dbReference type="SAM" id="MobiDB-lite"/>
    </source>
</evidence>
<keyword evidence="3" id="KW-1185">Reference proteome</keyword>